<keyword evidence="2" id="KW-1185">Reference proteome</keyword>
<reference evidence="1" key="1">
    <citation type="submission" date="2018-05" db="EMBL/GenBank/DDBJ databases">
        <title>Draft genome of Mucuna pruriens seed.</title>
        <authorList>
            <person name="Nnadi N.E."/>
            <person name="Vos R."/>
            <person name="Hasami M.H."/>
            <person name="Devisetty U.K."/>
            <person name="Aguiy J.C."/>
        </authorList>
    </citation>
    <scope>NUCLEOTIDE SEQUENCE [LARGE SCALE GENOMIC DNA]</scope>
    <source>
        <strain evidence="1">JCA_2017</strain>
    </source>
</reference>
<dbReference type="PANTHER" id="PTHR35046">
    <property type="entry name" value="ZINC KNUCKLE (CCHC-TYPE) FAMILY PROTEIN"/>
    <property type="match status" value="1"/>
</dbReference>
<sequence length="86" mass="10209">MHAPHKLKNLIDMSMDFMLGLPRNHSGRYYIFMVVKIFLKMAHFVPFHKSDDAFHLANLFFTDVARLYELPKSIVFDMDSKFLSHF</sequence>
<dbReference type="AlphaFoldDB" id="A0A371FG76"/>
<gene>
    <name evidence="1" type="ORF">CR513_42596</name>
</gene>
<evidence type="ECO:0000313" key="1">
    <source>
        <dbReference type="EMBL" id="RDX77308.1"/>
    </source>
</evidence>
<protein>
    <recommendedName>
        <fullName evidence="3">Integrase catalytic domain-containing protein</fullName>
    </recommendedName>
</protein>
<name>A0A371FG76_MUCPR</name>
<dbReference type="SUPFAM" id="SSF53098">
    <property type="entry name" value="Ribonuclease H-like"/>
    <property type="match status" value="1"/>
</dbReference>
<evidence type="ECO:0008006" key="3">
    <source>
        <dbReference type="Google" id="ProtNLM"/>
    </source>
</evidence>
<dbReference type="Gene3D" id="3.30.420.10">
    <property type="entry name" value="Ribonuclease H-like superfamily/Ribonuclease H"/>
    <property type="match status" value="1"/>
</dbReference>
<proteinExistence type="predicted"/>
<feature type="non-terminal residue" evidence="1">
    <location>
        <position position="1"/>
    </location>
</feature>
<dbReference type="Proteomes" id="UP000257109">
    <property type="component" value="Unassembled WGS sequence"/>
</dbReference>
<dbReference type="STRING" id="157652.A0A371FG76"/>
<dbReference type="InterPro" id="IPR036397">
    <property type="entry name" value="RNaseH_sf"/>
</dbReference>
<organism evidence="1 2">
    <name type="scientific">Mucuna pruriens</name>
    <name type="common">Velvet bean</name>
    <name type="synonym">Dolichos pruriens</name>
    <dbReference type="NCBI Taxonomy" id="157652"/>
    <lineage>
        <taxon>Eukaryota</taxon>
        <taxon>Viridiplantae</taxon>
        <taxon>Streptophyta</taxon>
        <taxon>Embryophyta</taxon>
        <taxon>Tracheophyta</taxon>
        <taxon>Spermatophyta</taxon>
        <taxon>Magnoliopsida</taxon>
        <taxon>eudicotyledons</taxon>
        <taxon>Gunneridae</taxon>
        <taxon>Pentapetalae</taxon>
        <taxon>rosids</taxon>
        <taxon>fabids</taxon>
        <taxon>Fabales</taxon>
        <taxon>Fabaceae</taxon>
        <taxon>Papilionoideae</taxon>
        <taxon>50 kb inversion clade</taxon>
        <taxon>NPAAA clade</taxon>
        <taxon>indigoferoid/millettioid clade</taxon>
        <taxon>Phaseoleae</taxon>
        <taxon>Mucuna</taxon>
    </lineage>
</organism>
<dbReference type="GO" id="GO:0003676">
    <property type="term" value="F:nucleic acid binding"/>
    <property type="evidence" value="ECO:0007669"/>
    <property type="project" value="InterPro"/>
</dbReference>
<dbReference type="OrthoDB" id="1938712at2759"/>
<dbReference type="EMBL" id="QJKJ01009211">
    <property type="protein sequence ID" value="RDX77308.1"/>
    <property type="molecule type" value="Genomic_DNA"/>
</dbReference>
<dbReference type="PANTHER" id="PTHR35046:SF9">
    <property type="entry name" value="RNA-DIRECTED DNA POLYMERASE"/>
    <property type="match status" value="1"/>
</dbReference>
<comment type="caution">
    <text evidence="1">The sequence shown here is derived from an EMBL/GenBank/DDBJ whole genome shotgun (WGS) entry which is preliminary data.</text>
</comment>
<evidence type="ECO:0000313" key="2">
    <source>
        <dbReference type="Proteomes" id="UP000257109"/>
    </source>
</evidence>
<accession>A0A371FG76</accession>
<dbReference type="InterPro" id="IPR012337">
    <property type="entry name" value="RNaseH-like_sf"/>
</dbReference>